<reference evidence="2 3" key="1">
    <citation type="submission" date="2014-04" db="EMBL/GenBank/DDBJ databases">
        <title>Evolutionary Origins and Diversification of the Mycorrhizal Mutualists.</title>
        <authorList>
            <consortium name="DOE Joint Genome Institute"/>
            <consortium name="Mycorrhizal Genomics Consortium"/>
            <person name="Kohler A."/>
            <person name="Kuo A."/>
            <person name="Nagy L.G."/>
            <person name="Floudas D."/>
            <person name="Copeland A."/>
            <person name="Barry K.W."/>
            <person name="Cichocki N."/>
            <person name="Veneault-Fourrey C."/>
            <person name="LaButti K."/>
            <person name="Lindquist E.A."/>
            <person name="Lipzen A."/>
            <person name="Lundell T."/>
            <person name="Morin E."/>
            <person name="Murat C."/>
            <person name="Riley R."/>
            <person name="Ohm R."/>
            <person name="Sun H."/>
            <person name="Tunlid A."/>
            <person name="Henrissat B."/>
            <person name="Grigoriev I.V."/>
            <person name="Hibbett D.S."/>
            <person name="Martin F."/>
        </authorList>
    </citation>
    <scope>NUCLEOTIDE SEQUENCE [LARGE SCALE GENOMIC DNA]</scope>
    <source>
        <strain evidence="2 3">Koide BX008</strain>
    </source>
</reference>
<gene>
    <name evidence="2" type="ORF">M378DRAFT_159544</name>
</gene>
<protein>
    <submittedName>
        <fullName evidence="2">Uncharacterized protein</fullName>
    </submittedName>
</protein>
<feature type="compositionally biased region" description="Basic residues" evidence="1">
    <location>
        <begin position="31"/>
        <end position="43"/>
    </location>
</feature>
<sequence>MKMLNLAGSEGAGLFVSNQSQRNGERDHKAPNFRKASRARTHPPTHELGQNSCLGRPRKREGMKRRLIFFGRSSHHPKPNRPFVLEWQLATGRRYKGLF</sequence>
<accession>A0A0C2XFP7</accession>
<feature type="region of interest" description="Disordered" evidence="1">
    <location>
        <begin position="1"/>
        <end position="60"/>
    </location>
</feature>
<organism evidence="2 3">
    <name type="scientific">Amanita muscaria (strain Koide BX008)</name>
    <dbReference type="NCBI Taxonomy" id="946122"/>
    <lineage>
        <taxon>Eukaryota</taxon>
        <taxon>Fungi</taxon>
        <taxon>Dikarya</taxon>
        <taxon>Basidiomycota</taxon>
        <taxon>Agaricomycotina</taxon>
        <taxon>Agaricomycetes</taxon>
        <taxon>Agaricomycetidae</taxon>
        <taxon>Agaricales</taxon>
        <taxon>Pluteineae</taxon>
        <taxon>Amanitaceae</taxon>
        <taxon>Amanita</taxon>
    </lineage>
</organism>
<dbReference type="EMBL" id="KN818231">
    <property type="protein sequence ID" value="KIL67698.1"/>
    <property type="molecule type" value="Genomic_DNA"/>
</dbReference>
<keyword evidence="3" id="KW-1185">Reference proteome</keyword>
<dbReference type="HOGENOM" id="CLU_2319783_0_0_1"/>
<dbReference type="AlphaFoldDB" id="A0A0C2XFP7"/>
<dbReference type="Proteomes" id="UP000054549">
    <property type="component" value="Unassembled WGS sequence"/>
</dbReference>
<evidence type="ECO:0000256" key="1">
    <source>
        <dbReference type="SAM" id="MobiDB-lite"/>
    </source>
</evidence>
<name>A0A0C2XFP7_AMAMK</name>
<evidence type="ECO:0000313" key="3">
    <source>
        <dbReference type="Proteomes" id="UP000054549"/>
    </source>
</evidence>
<evidence type="ECO:0000313" key="2">
    <source>
        <dbReference type="EMBL" id="KIL67698.1"/>
    </source>
</evidence>
<dbReference type="InParanoid" id="A0A0C2XFP7"/>
<proteinExistence type="predicted"/>